<dbReference type="InterPro" id="IPR005082">
    <property type="entry name" value="Peptidase_U9_T4_prohead"/>
</dbReference>
<protein>
    <submittedName>
        <fullName evidence="1">Primosomal protein</fullName>
    </submittedName>
</protein>
<name>A0A3D6BRS3_9FLAO</name>
<dbReference type="Pfam" id="PF03420">
    <property type="entry name" value="Peptidase_S77"/>
    <property type="match status" value="1"/>
</dbReference>
<evidence type="ECO:0000313" key="1">
    <source>
        <dbReference type="EMBL" id="HCY81951.1"/>
    </source>
</evidence>
<feature type="non-terminal residue" evidence="1">
    <location>
        <position position="1"/>
    </location>
</feature>
<reference evidence="1 2" key="1">
    <citation type="journal article" date="2018" name="Nat. Biotechnol.">
        <title>A standardized bacterial taxonomy based on genome phylogeny substantially revises the tree of life.</title>
        <authorList>
            <person name="Parks D.H."/>
            <person name="Chuvochina M."/>
            <person name="Waite D.W."/>
            <person name="Rinke C."/>
            <person name="Skarshewski A."/>
            <person name="Chaumeil P.A."/>
            <person name="Hugenholtz P."/>
        </authorList>
    </citation>
    <scope>NUCLEOTIDE SEQUENCE [LARGE SCALE GENOMIC DNA]</scope>
    <source>
        <strain evidence="1">UBA10227</strain>
    </source>
</reference>
<gene>
    <name evidence="1" type="ORF">DHV22_10310</name>
</gene>
<organism evidence="1 2">
    <name type="scientific">Xanthomarina gelatinilytica</name>
    <dbReference type="NCBI Taxonomy" id="1137281"/>
    <lineage>
        <taxon>Bacteria</taxon>
        <taxon>Pseudomonadati</taxon>
        <taxon>Bacteroidota</taxon>
        <taxon>Flavobacteriia</taxon>
        <taxon>Flavobacteriales</taxon>
        <taxon>Flavobacteriaceae</taxon>
        <taxon>Xanthomarina</taxon>
    </lineage>
</organism>
<accession>A0A3D6BRS3</accession>
<dbReference type="AlphaFoldDB" id="A0A3D6BRS3"/>
<dbReference type="Proteomes" id="UP000263268">
    <property type="component" value="Unassembled WGS sequence"/>
</dbReference>
<evidence type="ECO:0000313" key="2">
    <source>
        <dbReference type="Proteomes" id="UP000263268"/>
    </source>
</evidence>
<comment type="caution">
    <text evidence="1">The sequence shown here is derived from an EMBL/GenBank/DDBJ whole genome shotgun (WGS) entry which is preliminary data.</text>
</comment>
<proteinExistence type="predicted"/>
<sequence length="122" mass="13366">HPDDSVINLKNASHMMTDVWWDGKNVMGKAKVLDTPSGQVLQSLVSAGVSIGISSRGMGSVSESQGNTVVEDDFQLICFDFVSEPSTPGAFMMKEAKQFQNKVFTKADRINRLLNEVLNEES</sequence>
<dbReference type="EMBL" id="DPRK01000168">
    <property type="protein sequence ID" value="HCY81951.1"/>
    <property type="molecule type" value="Genomic_DNA"/>
</dbReference>